<feature type="non-terminal residue" evidence="2">
    <location>
        <position position="60"/>
    </location>
</feature>
<name>A0ABS1CXW9_9PROT</name>
<sequence length="60" mass="6119">MTLRAGLLAAPLLAAMPAGAQQSVLVVPEGAVVAVPARGAVAPARPATLRPRRARLPPRF</sequence>
<gene>
    <name evidence="2" type="ORF">CKO45_14185</name>
</gene>
<reference evidence="2 3" key="1">
    <citation type="journal article" date="2020" name="Microorganisms">
        <title>Osmotic Adaptation and Compatible Solute Biosynthesis of Phototrophic Bacteria as Revealed from Genome Analyses.</title>
        <authorList>
            <person name="Imhoff J.F."/>
            <person name="Rahn T."/>
            <person name="Kunzel S."/>
            <person name="Keller A."/>
            <person name="Neulinger S.C."/>
        </authorList>
    </citation>
    <scope>NUCLEOTIDE SEQUENCE [LARGE SCALE GENOMIC DNA]</scope>
    <source>
        <strain evidence="2 3">DSM 15382</strain>
    </source>
</reference>
<dbReference type="EMBL" id="NRSG01000099">
    <property type="protein sequence ID" value="MBK1659385.1"/>
    <property type="molecule type" value="Genomic_DNA"/>
</dbReference>
<proteinExistence type="predicted"/>
<evidence type="ECO:0000256" key="1">
    <source>
        <dbReference type="SAM" id="SignalP"/>
    </source>
</evidence>
<keyword evidence="3" id="KW-1185">Reference proteome</keyword>
<feature type="signal peptide" evidence="1">
    <location>
        <begin position="1"/>
        <end position="20"/>
    </location>
</feature>
<evidence type="ECO:0000313" key="2">
    <source>
        <dbReference type="EMBL" id="MBK1659385.1"/>
    </source>
</evidence>
<keyword evidence="1" id="KW-0732">Signal</keyword>
<organism evidence="2 3">
    <name type="scientific">Paracraurococcus ruber</name>
    <dbReference type="NCBI Taxonomy" id="77675"/>
    <lineage>
        <taxon>Bacteria</taxon>
        <taxon>Pseudomonadati</taxon>
        <taxon>Pseudomonadota</taxon>
        <taxon>Alphaproteobacteria</taxon>
        <taxon>Acetobacterales</taxon>
        <taxon>Roseomonadaceae</taxon>
        <taxon>Paracraurococcus</taxon>
    </lineage>
</organism>
<comment type="caution">
    <text evidence="2">The sequence shown here is derived from an EMBL/GenBank/DDBJ whole genome shotgun (WGS) entry which is preliminary data.</text>
</comment>
<dbReference type="RefSeq" id="WP_200305718.1">
    <property type="nucleotide sequence ID" value="NZ_NRSG01000099.1"/>
</dbReference>
<feature type="chain" id="PRO_5045326593" evidence="1">
    <location>
        <begin position="21"/>
        <end position="60"/>
    </location>
</feature>
<dbReference type="Proteomes" id="UP000697995">
    <property type="component" value="Unassembled WGS sequence"/>
</dbReference>
<accession>A0ABS1CXW9</accession>
<evidence type="ECO:0000313" key="3">
    <source>
        <dbReference type="Proteomes" id="UP000697995"/>
    </source>
</evidence>
<protein>
    <submittedName>
        <fullName evidence="2">Uncharacterized protein</fullName>
    </submittedName>
</protein>